<protein>
    <submittedName>
        <fullName evidence="1">Uncharacterized protein</fullName>
    </submittedName>
</protein>
<evidence type="ECO:0000313" key="2">
    <source>
        <dbReference type="Proteomes" id="UP000062645"/>
    </source>
</evidence>
<reference evidence="2" key="1">
    <citation type="submission" date="2015-07" db="EMBL/GenBank/DDBJ databases">
        <title>Genome Of Nitrogen-Fixing Cyanobacterium Nostoc piscinale CENA21 From Solimoes/Amazon River Floodplain Sediments And Comparative Genomics To Uncover Biosynthetic Natural Products Potential.</title>
        <authorList>
            <person name="Leao T.F."/>
            <person name="Leao P.N."/>
            <person name="Guimaraes P.I."/>
            <person name="de Melo A.G.C."/>
            <person name="Ramos R.T.J."/>
            <person name="Silva A."/>
            <person name="Fiore M.F."/>
            <person name="Schneider M.P.C."/>
        </authorList>
    </citation>
    <scope>NUCLEOTIDE SEQUENCE [LARGE SCALE GENOMIC DNA]</scope>
    <source>
        <strain evidence="2">CENA21</strain>
    </source>
</reference>
<gene>
    <name evidence="1" type="ORF">ACX27_10695</name>
</gene>
<organism evidence="1 2">
    <name type="scientific">Nostoc piscinale CENA21</name>
    <dbReference type="NCBI Taxonomy" id="224013"/>
    <lineage>
        <taxon>Bacteria</taxon>
        <taxon>Bacillati</taxon>
        <taxon>Cyanobacteriota</taxon>
        <taxon>Cyanophyceae</taxon>
        <taxon>Nostocales</taxon>
        <taxon>Nostocaceae</taxon>
        <taxon>Nostoc</taxon>
    </lineage>
</organism>
<keyword evidence="2" id="KW-1185">Reference proteome</keyword>
<dbReference type="Proteomes" id="UP000062645">
    <property type="component" value="Chromosome"/>
</dbReference>
<dbReference type="KEGG" id="npz:ACX27_10695"/>
<accession>A0A0M4SWQ5</accession>
<evidence type="ECO:0000313" key="1">
    <source>
        <dbReference type="EMBL" id="ALF53209.1"/>
    </source>
</evidence>
<name>A0A0M4SWQ5_9NOSO</name>
<dbReference type="STRING" id="224013.ACX27_10695"/>
<reference evidence="1 2" key="2">
    <citation type="journal article" date="2016" name="Genome Announc.">
        <title>Draft Genome Sequence of the N2-Fixing Cyanobacterium Nostoc piscinale CENA21, Isolated from the Brazilian Amazon Floodplain.</title>
        <authorList>
            <person name="Leao T."/>
            <person name="Guimaraes P.I."/>
            <person name="de Melo A.G."/>
            <person name="Ramos R.T."/>
            <person name="Leao P.N."/>
            <person name="Silva A."/>
            <person name="Fiore M.F."/>
            <person name="Schneider M.P."/>
        </authorList>
    </citation>
    <scope>NUCLEOTIDE SEQUENCE [LARGE SCALE GENOMIC DNA]</scope>
    <source>
        <strain evidence="1 2">CENA21</strain>
    </source>
</reference>
<dbReference type="EMBL" id="CP012036">
    <property type="protein sequence ID" value="ALF53209.1"/>
    <property type="molecule type" value="Genomic_DNA"/>
</dbReference>
<dbReference type="OrthoDB" id="531397at2"/>
<sequence length="103" mass="11963">MLLTATDAGHIALEFLLADWNIRDEYREWFTIIKSRLVGEYWYIVELGVEGFPDKWFIQVYDTGECDPSYTFTSPINGKEGFSDFCDLPEIIAEVLVAERKSR</sequence>
<dbReference type="AlphaFoldDB" id="A0A0M4SWQ5"/>
<dbReference type="PATRIC" id="fig|224013.5.peg.2587"/>
<dbReference type="RefSeq" id="WP_062291919.1">
    <property type="nucleotide sequence ID" value="NZ_CP012036.1"/>
</dbReference>
<proteinExistence type="predicted"/>